<dbReference type="KEGG" id="arca:HC352_00755"/>
<dbReference type="InterPro" id="IPR029018">
    <property type="entry name" value="Hex-like_dom2"/>
</dbReference>
<keyword evidence="3" id="KW-0326">Glycosidase</keyword>
<dbReference type="InterPro" id="IPR015883">
    <property type="entry name" value="Glyco_hydro_20_cat"/>
</dbReference>
<dbReference type="RefSeq" id="WP_168917134.1">
    <property type="nucleotide sequence ID" value="NZ_CP050804.1"/>
</dbReference>
<dbReference type="SUPFAM" id="SSF51445">
    <property type="entry name" value="(Trans)glycosidases"/>
    <property type="match status" value="1"/>
</dbReference>
<dbReference type="Gene3D" id="3.30.379.10">
    <property type="entry name" value="Chitobiase/beta-hexosaminidase domain 2-like"/>
    <property type="match status" value="1"/>
</dbReference>
<keyword evidence="2 7" id="KW-0378">Hydrolase</keyword>
<evidence type="ECO:0000313" key="7">
    <source>
        <dbReference type="EMBL" id="QJC21192.1"/>
    </source>
</evidence>
<keyword evidence="8" id="KW-1185">Reference proteome</keyword>
<dbReference type="Pfam" id="PF02838">
    <property type="entry name" value="Glyco_hydro_20b"/>
    <property type="match status" value="1"/>
</dbReference>
<evidence type="ECO:0000313" key="8">
    <source>
        <dbReference type="Proteomes" id="UP000502298"/>
    </source>
</evidence>
<proteinExistence type="inferred from homology"/>
<dbReference type="PANTHER" id="PTHR43678:SF1">
    <property type="entry name" value="BETA-N-ACETYLHEXOSAMINIDASE"/>
    <property type="match status" value="1"/>
</dbReference>
<dbReference type="PRINTS" id="PR00738">
    <property type="entry name" value="GLHYDRLASE20"/>
</dbReference>
<dbReference type="Gene3D" id="3.20.20.80">
    <property type="entry name" value="Glycosidases"/>
    <property type="match status" value="1"/>
</dbReference>
<dbReference type="EMBL" id="CP050804">
    <property type="protein sequence ID" value="QJC21192.1"/>
    <property type="molecule type" value="Genomic_DNA"/>
</dbReference>
<feature type="active site" description="Proton donor" evidence="4">
    <location>
        <position position="270"/>
    </location>
</feature>
<dbReference type="GO" id="GO:0005975">
    <property type="term" value="P:carbohydrate metabolic process"/>
    <property type="evidence" value="ECO:0007669"/>
    <property type="project" value="InterPro"/>
</dbReference>
<evidence type="ECO:0000256" key="3">
    <source>
        <dbReference type="ARBA" id="ARBA00023295"/>
    </source>
</evidence>
<evidence type="ECO:0000259" key="6">
    <source>
        <dbReference type="Pfam" id="PF02838"/>
    </source>
</evidence>
<organism evidence="7 8">
    <name type="scientific">Arcanobacterium buesumense</name>
    <dbReference type="NCBI Taxonomy" id="2722751"/>
    <lineage>
        <taxon>Bacteria</taxon>
        <taxon>Bacillati</taxon>
        <taxon>Actinomycetota</taxon>
        <taxon>Actinomycetes</taxon>
        <taxon>Actinomycetales</taxon>
        <taxon>Actinomycetaceae</taxon>
        <taxon>Arcanobacterium</taxon>
    </lineage>
</organism>
<dbReference type="InterPro" id="IPR017853">
    <property type="entry name" value="GH"/>
</dbReference>
<dbReference type="Pfam" id="PF00728">
    <property type="entry name" value="Glyco_hydro_20"/>
    <property type="match status" value="1"/>
</dbReference>
<name>A0A6H2EKL9_9ACTO</name>
<dbReference type="InterPro" id="IPR052764">
    <property type="entry name" value="GH20_Enzymes"/>
</dbReference>
<sequence length="464" mass="51659">MVKARCGWIPTTTVAIVSDAMSRHEAQRLIADFDERGLATNIDDAADTELRIIMQVATQSVNNPEDAMIDVSETTIIITVSAPVGIFRATRHLLSLLDEHGCVPCGTIRLSPLVAERGLHIDAARKYFDAQWMKDRIREAASLGLSVIQWHFSENEGFRLESQAFPQIVSEHHITRAEAREILALARDLYVEIIPSLDMPGHLRKALSAFPELQLPPAHLAPGAEPLAIPDTGHALNIALPQAVDFARALIDDFADLFKECRSWHLGGDEFVDFARISEYPVLAQTAQRKFGVDANGFDLLTDFVNQIATHLKTRGFIPRVWNDGMLRGNIVQLDPEIVLTWWTNWHADMRPVSAALAANYRIVNFNDSLFYYVLGQNAGYRYPTSERIAAANWHPGLFPQLPADGSASPVQEIRPENGRYPHQLVGAFFSIWSDQPDAQTPAEVAAGIREPLAEFAARCWQIS</sequence>
<reference evidence="7 8" key="1">
    <citation type="submission" date="2020-03" db="EMBL/GenBank/DDBJ databases">
        <title>Complete genome of Arcanobacterium buesumensis sp. nov. strain 2701.</title>
        <authorList>
            <person name="Borowiak M."/>
            <person name="Alssahen M."/>
            <person name="Laemmler C."/>
            <person name="Malorny B."/>
            <person name="Hassan A."/>
            <person name="Prenger-Berninghoff E."/>
            <person name="Ploetz M."/>
            <person name="Abdulmawjood A."/>
        </authorList>
    </citation>
    <scope>NUCLEOTIDE SEQUENCE [LARGE SCALE GENOMIC DNA]</scope>
    <source>
        <strain evidence="7 8">2701</strain>
    </source>
</reference>
<evidence type="ECO:0000256" key="1">
    <source>
        <dbReference type="ARBA" id="ARBA00006285"/>
    </source>
</evidence>
<gene>
    <name evidence="7" type="ORF">HC352_00755</name>
</gene>
<evidence type="ECO:0000256" key="2">
    <source>
        <dbReference type="ARBA" id="ARBA00022801"/>
    </source>
</evidence>
<evidence type="ECO:0000259" key="5">
    <source>
        <dbReference type="Pfam" id="PF00728"/>
    </source>
</evidence>
<dbReference type="GO" id="GO:0004563">
    <property type="term" value="F:beta-N-acetylhexosaminidase activity"/>
    <property type="evidence" value="ECO:0007669"/>
    <property type="project" value="InterPro"/>
</dbReference>
<accession>A0A6H2EKL9</accession>
<dbReference type="SUPFAM" id="SSF55545">
    <property type="entry name" value="beta-N-acetylhexosaminidase-like domain"/>
    <property type="match status" value="1"/>
</dbReference>
<evidence type="ECO:0000256" key="4">
    <source>
        <dbReference type="PIRSR" id="PIRSR625705-1"/>
    </source>
</evidence>
<protein>
    <submittedName>
        <fullName evidence="7">Family 20 glycosylhydrolase</fullName>
    </submittedName>
</protein>
<feature type="domain" description="Glycoside hydrolase family 20 catalytic" evidence="5">
    <location>
        <begin position="117"/>
        <end position="437"/>
    </location>
</feature>
<dbReference type="Proteomes" id="UP000502298">
    <property type="component" value="Chromosome"/>
</dbReference>
<feature type="domain" description="Beta-hexosaminidase bacterial type N-terminal" evidence="6">
    <location>
        <begin position="12"/>
        <end position="109"/>
    </location>
</feature>
<comment type="similarity">
    <text evidence="1">Belongs to the glycosyl hydrolase 20 family.</text>
</comment>
<dbReference type="PANTHER" id="PTHR43678">
    <property type="entry name" value="PUTATIVE (AFU_ORTHOLOGUE AFUA_2G00640)-RELATED"/>
    <property type="match status" value="1"/>
</dbReference>
<dbReference type="InterPro" id="IPR025705">
    <property type="entry name" value="Beta_hexosaminidase_sua/sub"/>
</dbReference>
<dbReference type="InterPro" id="IPR015882">
    <property type="entry name" value="HEX_bac_N"/>
</dbReference>
<dbReference type="AlphaFoldDB" id="A0A6H2EKL9"/>